<evidence type="ECO:0000256" key="9">
    <source>
        <dbReference type="ARBA" id="ARBA00023136"/>
    </source>
</evidence>
<dbReference type="EMBL" id="BJTZ01000015">
    <property type="protein sequence ID" value="GEK14440.1"/>
    <property type="molecule type" value="Genomic_DNA"/>
</dbReference>
<dbReference type="AlphaFoldDB" id="A0A510UME1"/>
<keyword evidence="5 10" id="KW-0997">Cell inner membrane</keyword>
<dbReference type="InterPro" id="IPR023229">
    <property type="entry name" value="T2SS_M_periplasmic_sf"/>
</dbReference>
<dbReference type="Proteomes" id="UP000321787">
    <property type="component" value="Unassembled WGS sequence"/>
</dbReference>
<evidence type="ECO:0000256" key="6">
    <source>
        <dbReference type="ARBA" id="ARBA00022692"/>
    </source>
</evidence>
<evidence type="ECO:0000256" key="8">
    <source>
        <dbReference type="ARBA" id="ARBA00022989"/>
    </source>
</evidence>
<evidence type="ECO:0000313" key="13">
    <source>
        <dbReference type="Proteomes" id="UP000321787"/>
    </source>
</evidence>
<reference evidence="12 13" key="1">
    <citation type="submission" date="2019-07" db="EMBL/GenBank/DDBJ databases">
        <title>Whole genome shotgun sequence of Aliivibrio fischeri NBRC 101058.</title>
        <authorList>
            <person name="Hosoyama A."/>
            <person name="Uohara A."/>
            <person name="Ohji S."/>
            <person name="Ichikawa N."/>
        </authorList>
    </citation>
    <scope>NUCLEOTIDE SEQUENCE [LARGE SCALE GENOMIC DNA]</scope>
    <source>
        <strain evidence="12 13">NBRC 101058</strain>
    </source>
</reference>
<keyword evidence="9 10" id="KW-0472">Membrane</keyword>
<name>A0A510UME1_ALIFS</name>
<keyword evidence="6 11" id="KW-0812">Transmembrane</keyword>
<evidence type="ECO:0000256" key="3">
    <source>
        <dbReference type="ARBA" id="ARBA00022448"/>
    </source>
</evidence>
<comment type="similarity">
    <text evidence="2 10">Belongs to the GSP M family.</text>
</comment>
<organism evidence="12 13">
    <name type="scientific">Aliivibrio fischeri</name>
    <name type="common">Vibrio fischeri</name>
    <dbReference type="NCBI Taxonomy" id="668"/>
    <lineage>
        <taxon>Bacteria</taxon>
        <taxon>Pseudomonadati</taxon>
        <taxon>Pseudomonadota</taxon>
        <taxon>Gammaproteobacteria</taxon>
        <taxon>Vibrionales</taxon>
        <taxon>Vibrionaceae</taxon>
        <taxon>Aliivibrio</taxon>
    </lineage>
</organism>
<keyword evidence="3 10" id="KW-0813">Transport</keyword>
<dbReference type="PIRSF" id="PIRSF006291">
    <property type="entry name" value="GspM"/>
    <property type="match status" value="1"/>
</dbReference>
<dbReference type="Gene3D" id="3.30.1360.100">
    <property type="entry name" value="General secretion pathway protein M, EpsM"/>
    <property type="match status" value="1"/>
</dbReference>
<comment type="function">
    <text evidence="10">Inner membrane component of the type II secretion system required for the energy-dependent secretion of extracellular factors such as proteases and toxins from the periplasm.</text>
</comment>
<dbReference type="RefSeq" id="WP_146864746.1">
    <property type="nucleotide sequence ID" value="NZ_BJTZ01000015.1"/>
</dbReference>
<comment type="subcellular location">
    <subcellularLocation>
        <location evidence="1">Cell inner membrane</location>
        <topology evidence="1">Single-pass membrane protein</topology>
    </subcellularLocation>
</comment>
<evidence type="ECO:0000256" key="2">
    <source>
        <dbReference type="ARBA" id="ARBA00010637"/>
    </source>
</evidence>
<dbReference type="SUPFAM" id="SSF103054">
    <property type="entry name" value="General secretion pathway protein M, EpsM"/>
    <property type="match status" value="1"/>
</dbReference>
<evidence type="ECO:0000256" key="11">
    <source>
        <dbReference type="SAM" id="Phobius"/>
    </source>
</evidence>
<evidence type="ECO:0000256" key="10">
    <source>
        <dbReference type="PIRNR" id="PIRNR006291"/>
    </source>
</evidence>
<evidence type="ECO:0000256" key="7">
    <source>
        <dbReference type="ARBA" id="ARBA00022927"/>
    </source>
</evidence>
<keyword evidence="4 10" id="KW-1003">Cell membrane</keyword>
<evidence type="ECO:0000256" key="5">
    <source>
        <dbReference type="ARBA" id="ARBA00022519"/>
    </source>
</evidence>
<dbReference type="Pfam" id="PF04612">
    <property type="entry name" value="T2SSM"/>
    <property type="match status" value="1"/>
</dbReference>
<sequence>MKAFMAWWQSISPRERILVASGGVALLIAVIYWGGIKPLNDRAELAQNRINNERNLLAWVQKKADTIITLRGGASSSSQSAIRPMNQVIPSSTRQFKIELIRMQPRGEQMQVWVKPLPFNSLVNWLAFLRDSQGINVQFLDLNKTDVEGVVEVNRLQLTREAS</sequence>
<proteinExistence type="inferred from homology"/>
<dbReference type="InterPro" id="IPR007690">
    <property type="entry name" value="T2SS_GspM"/>
</dbReference>
<evidence type="ECO:0000256" key="1">
    <source>
        <dbReference type="ARBA" id="ARBA00004377"/>
    </source>
</evidence>
<feature type="transmembrane region" description="Helical" evidence="11">
    <location>
        <begin position="17"/>
        <end position="35"/>
    </location>
</feature>
<evidence type="ECO:0000313" key="12">
    <source>
        <dbReference type="EMBL" id="GEK14440.1"/>
    </source>
</evidence>
<dbReference type="GO" id="GO:0015628">
    <property type="term" value="P:protein secretion by the type II secretion system"/>
    <property type="evidence" value="ECO:0007669"/>
    <property type="project" value="InterPro"/>
</dbReference>
<protein>
    <recommendedName>
        <fullName evidence="10">Type II secretion system protein M</fullName>
        <shortName evidence="10">T2SS protein M</shortName>
    </recommendedName>
    <alternativeName>
        <fullName evidence="10">General secretion pathway protein M</fullName>
    </alternativeName>
</protein>
<gene>
    <name evidence="12" type="primary">gspM</name>
    <name evidence="12" type="ORF">AFI02nite_24760</name>
</gene>
<accession>A0A510UME1</accession>
<evidence type="ECO:0000256" key="4">
    <source>
        <dbReference type="ARBA" id="ARBA00022475"/>
    </source>
</evidence>
<dbReference type="GO" id="GO:0005886">
    <property type="term" value="C:plasma membrane"/>
    <property type="evidence" value="ECO:0007669"/>
    <property type="project" value="UniProtKB-SubCell"/>
</dbReference>
<keyword evidence="8 11" id="KW-1133">Transmembrane helix</keyword>
<comment type="caution">
    <text evidence="12">The sequence shown here is derived from an EMBL/GenBank/DDBJ whole genome shotgun (WGS) entry which is preliminary data.</text>
</comment>
<dbReference type="GO" id="GO:0015627">
    <property type="term" value="C:type II protein secretion system complex"/>
    <property type="evidence" value="ECO:0007669"/>
    <property type="project" value="InterPro"/>
</dbReference>
<keyword evidence="7 10" id="KW-0653">Protein transport</keyword>